<dbReference type="InterPro" id="IPR000626">
    <property type="entry name" value="Ubiquitin-like_dom"/>
</dbReference>
<evidence type="ECO:0000259" key="1">
    <source>
        <dbReference type="Pfam" id="PF00240"/>
    </source>
</evidence>
<dbReference type="CDD" id="cd17039">
    <property type="entry name" value="Ubl_ubiquitin_like"/>
    <property type="match status" value="1"/>
</dbReference>
<proteinExistence type="predicted"/>
<sequence length="128" mass="14532">MIPMRVMGFISIEVVKLRVQNCRGFVVKKQKLVCGNRELARSNSFVQDYGVSNGNVFHIVLKLSNLQIINVRTAYGEEYTFHVERSKDVGYVKQQVAKKGKGLVDVEDQEIVCDGKWVDGKWVCCCCI</sequence>
<gene>
    <name evidence="2" type="ORF">VitviT2T_016099</name>
</gene>
<dbReference type="Pfam" id="PF00240">
    <property type="entry name" value="ubiquitin"/>
    <property type="match status" value="1"/>
</dbReference>
<protein>
    <recommendedName>
        <fullName evidence="1">Ubiquitin-like domain-containing protein</fullName>
    </recommendedName>
</protein>
<dbReference type="InterPro" id="IPR029071">
    <property type="entry name" value="Ubiquitin-like_domsf"/>
</dbReference>
<dbReference type="EMBL" id="CP126657">
    <property type="protein sequence ID" value="WJZ97498.1"/>
    <property type="molecule type" value="Genomic_DNA"/>
</dbReference>
<dbReference type="Gene3D" id="3.10.20.90">
    <property type="entry name" value="Phosphatidylinositol 3-kinase Catalytic Subunit, Chain A, domain 1"/>
    <property type="match status" value="2"/>
</dbReference>
<dbReference type="Proteomes" id="UP001227230">
    <property type="component" value="Chromosome 10"/>
</dbReference>
<keyword evidence="3" id="KW-1185">Reference proteome</keyword>
<accession>A0ABY9CPN4</accession>
<dbReference type="SUPFAM" id="SSF54236">
    <property type="entry name" value="Ubiquitin-like"/>
    <property type="match status" value="1"/>
</dbReference>
<organism evidence="2 3">
    <name type="scientific">Vitis vinifera</name>
    <name type="common">Grape</name>
    <dbReference type="NCBI Taxonomy" id="29760"/>
    <lineage>
        <taxon>Eukaryota</taxon>
        <taxon>Viridiplantae</taxon>
        <taxon>Streptophyta</taxon>
        <taxon>Embryophyta</taxon>
        <taxon>Tracheophyta</taxon>
        <taxon>Spermatophyta</taxon>
        <taxon>Magnoliopsida</taxon>
        <taxon>eudicotyledons</taxon>
        <taxon>Gunneridae</taxon>
        <taxon>Pentapetalae</taxon>
        <taxon>rosids</taxon>
        <taxon>Vitales</taxon>
        <taxon>Vitaceae</taxon>
        <taxon>Viteae</taxon>
        <taxon>Vitis</taxon>
    </lineage>
</organism>
<evidence type="ECO:0000313" key="3">
    <source>
        <dbReference type="Proteomes" id="UP001227230"/>
    </source>
</evidence>
<reference evidence="2 3" key="1">
    <citation type="journal article" date="2023" name="Hortic Res">
        <title>The complete reference genome for grapevine (Vitis vinifera L.) genetics and breeding.</title>
        <authorList>
            <person name="Shi X."/>
            <person name="Cao S."/>
            <person name="Wang X."/>
            <person name="Huang S."/>
            <person name="Wang Y."/>
            <person name="Liu Z."/>
            <person name="Liu W."/>
            <person name="Leng X."/>
            <person name="Peng Y."/>
            <person name="Wang N."/>
            <person name="Wang Y."/>
            <person name="Ma Z."/>
            <person name="Xu X."/>
            <person name="Zhang F."/>
            <person name="Xue H."/>
            <person name="Zhong H."/>
            <person name="Wang Y."/>
            <person name="Zhang K."/>
            <person name="Velt A."/>
            <person name="Avia K."/>
            <person name="Holtgrawe D."/>
            <person name="Grimplet J."/>
            <person name="Matus J.T."/>
            <person name="Ware D."/>
            <person name="Wu X."/>
            <person name="Wang H."/>
            <person name="Liu C."/>
            <person name="Fang Y."/>
            <person name="Rustenholz C."/>
            <person name="Cheng Z."/>
            <person name="Xiao H."/>
            <person name="Zhou Y."/>
        </authorList>
    </citation>
    <scope>NUCLEOTIDE SEQUENCE [LARGE SCALE GENOMIC DNA]</scope>
    <source>
        <strain evidence="3">cv. Pinot noir / PN40024</strain>
        <tissue evidence="2">Leaf</tissue>
    </source>
</reference>
<feature type="domain" description="Ubiquitin-like" evidence="1">
    <location>
        <begin position="11"/>
        <end position="63"/>
    </location>
</feature>
<evidence type="ECO:0000313" key="2">
    <source>
        <dbReference type="EMBL" id="WJZ97498.1"/>
    </source>
</evidence>
<name>A0ABY9CPN4_VITVI</name>